<proteinExistence type="predicted"/>
<keyword evidence="1" id="KW-0732">Signal</keyword>
<feature type="signal peptide" evidence="1">
    <location>
        <begin position="1"/>
        <end position="20"/>
    </location>
</feature>
<evidence type="ECO:0000313" key="2">
    <source>
        <dbReference type="EMBL" id="GMS98478.1"/>
    </source>
</evidence>
<sequence length="100" mass="10730">MPSTTVGLLVLATFTSVIFGAVALPQANQTEANEGVGGNYPACQNGVELPGYVGCLCWCGWEGVNCGKSEWRGLEECELPFAIPRPRRGCFRGYLRDEGS</sequence>
<protein>
    <recommendedName>
        <fullName evidence="4">EGF-like domain-containing protein</fullName>
    </recommendedName>
</protein>
<accession>A0AAV5TWS6</accession>
<keyword evidence="3" id="KW-1185">Reference proteome</keyword>
<reference evidence="2" key="1">
    <citation type="submission" date="2023-10" db="EMBL/GenBank/DDBJ databases">
        <title>Genome assembly of Pristionchus species.</title>
        <authorList>
            <person name="Yoshida K."/>
            <person name="Sommer R.J."/>
        </authorList>
    </citation>
    <scope>NUCLEOTIDE SEQUENCE</scope>
    <source>
        <strain evidence="2">RS0144</strain>
    </source>
</reference>
<evidence type="ECO:0000313" key="3">
    <source>
        <dbReference type="Proteomes" id="UP001432027"/>
    </source>
</evidence>
<feature type="chain" id="PRO_5043775376" description="EGF-like domain-containing protein" evidence="1">
    <location>
        <begin position="21"/>
        <end position="100"/>
    </location>
</feature>
<name>A0AAV5TWS6_9BILA</name>
<evidence type="ECO:0000256" key="1">
    <source>
        <dbReference type="SAM" id="SignalP"/>
    </source>
</evidence>
<comment type="caution">
    <text evidence="2">The sequence shown here is derived from an EMBL/GenBank/DDBJ whole genome shotgun (WGS) entry which is preliminary data.</text>
</comment>
<dbReference type="EMBL" id="BTSX01000005">
    <property type="protein sequence ID" value="GMS98478.1"/>
    <property type="molecule type" value="Genomic_DNA"/>
</dbReference>
<gene>
    <name evidence="2" type="ORF">PENTCL1PPCAC_20653</name>
</gene>
<dbReference type="Proteomes" id="UP001432027">
    <property type="component" value="Unassembled WGS sequence"/>
</dbReference>
<dbReference type="AlphaFoldDB" id="A0AAV5TWS6"/>
<evidence type="ECO:0008006" key="4">
    <source>
        <dbReference type="Google" id="ProtNLM"/>
    </source>
</evidence>
<organism evidence="2 3">
    <name type="scientific">Pristionchus entomophagus</name>
    <dbReference type="NCBI Taxonomy" id="358040"/>
    <lineage>
        <taxon>Eukaryota</taxon>
        <taxon>Metazoa</taxon>
        <taxon>Ecdysozoa</taxon>
        <taxon>Nematoda</taxon>
        <taxon>Chromadorea</taxon>
        <taxon>Rhabditida</taxon>
        <taxon>Rhabditina</taxon>
        <taxon>Diplogasteromorpha</taxon>
        <taxon>Diplogasteroidea</taxon>
        <taxon>Neodiplogasteridae</taxon>
        <taxon>Pristionchus</taxon>
    </lineage>
</organism>